<name>A0ABN2VTR5_9ACTN</name>
<evidence type="ECO:0000259" key="1">
    <source>
        <dbReference type="PROSITE" id="PS51186"/>
    </source>
</evidence>
<gene>
    <name evidence="2" type="ORF">GCM10009821_08010</name>
</gene>
<evidence type="ECO:0000313" key="3">
    <source>
        <dbReference type="Proteomes" id="UP001501480"/>
    </source>
</evidence>
<dbReference type="SUPFAM" id="SSF55729">
    <property type="entry name" value="Acyl-CoA N-acyltransferases (Nat)"/>
    <property type="match status" value="1"/>
</dbReference>
<keyword evidence="3" id="KW-1185">Reference proteome</keyword>
<sequence length="146" mass="15114">MPDGASVVTAVSRTQPAASAALHRSAFGIVEDGPSSGSFAAMGADPRYRGVLDVATVLTDRTLAGTCHAWLDDASGVVALEPVATDPRHRRLGHARAAIHAALSAARDAGATRARVCARADEDLSAATFYAGVGFRPRARTVHLVR</sequence>
<proteinExistence type="predicted"/>
<reference evidence="2 3" key="1">
    <citation type="journal article" date="2019" name="Int. J. Syst. Evol. Microbiol.">
        <title>The Global Catalogue of Microorganisms (GCM) 10K type strain sequencing project: providing services to taxonomists for standard genome sequencing and annotation.</title>
        <authorList>
            <consortium name="The Broad Institute Genomics Platform"/>
            <consortium name="The Broad Institute Genome Sequencing Center for Infectious Disease"/>
            <person name="Wu L."/>
            <person name="Ma J."/>
        </authorList>
    </citation>
    <scope>NUCLEOTIDE SEQUENCE [LARGE SCALE GENOMIC DNA]</scope>
    <source>
        <strain evidence="2 3">JCM 15749</strain>
    </source>
</reference>
<dbReference type="InterPro" id="IPR000182">
    <property type="entry name" value="GNAT_dom"/>
</dbReference>
<organism evidence="2 3">
    <name type="scientific">Aeromicrobium halocynthiae</name>
    <dbReference type="NCBI Taxonomy" id="560557"/>
    <lineage>
        <taxon>Bacteria</taxon>
        <taxon>Bacillati</taxon>
        <taxon>Actinomycetota</taxon>
        <taxon>Actinomycetes</taxon>
        <taxon>Propionibacteriales</taxon>
        <taxon>Nocardioidaceae</taxon>
        <taxon>Aeromicrobium</taxon>
    </lineage>
</organism>
<dbReference type="Gene3D" id="3.40.630.30">
    <property type="match status" value="1"/>
</dbReference>
<comment type="caution">
    <text evidence="2">The sequence shown here is derived from an EMBL/GenBank/DDBJ whole genome shotgun (WGS) entry which is preliminary data.</text>
</comment>
<accession>A0ABN2VTR5</accession>
<dbReference type="Pfam" id="PF00583">
    <property type="entry name" value="Acetyltransf_1"/>
    <property type="match status" value="1"/>
</dbReference>
<evidence type="ECO:0000313" key="2">
    <source>
        <dbReference type="EMBL" id="GAA2072325.1"/>
    </source>
</evidence>
<feature type="domain" description="N-acetyltransferase" evidence="1">
    <location>
        <begin position="6"/>
        <end position="146"/>
    </location>
</feature>
<dbReference type="EMBL" id="BAAAPY010000001">
    <property type="protein sequence ID" value="GAA2072325.1"/>
    <property type="molecule type" value="Genomic_DNA"/>
</dbReference>
<protein>
    <recommendedName>
        <fullName evidence="1">N-acetyltransferase domain-containing protein</fullName>
    </recommendedName>
</protein>
<dbReference type="InterPro" id="IPR016181">
    <property type="entry name" value="Acyl_CoA_acyltransferase"/>
</dbReference>
<dbReference type="Proteomes" id="UP001501480">
    <property type="component" value="Unassembled WGS sequence"/>
</dbReference>
<dbReference type="PROSITE" id="PS51186">
    <property type="entry name" value="GNAT"/>
    <property type="match status" value="1"/>
</dbReference>